<dbReference type="Proteomes" id="UP001283361">
    <property type="component" value="Unassembled WGS sequence"/>
</dbReference>
<evidence type="ECO:0000256" key="7">
    <source>
        <dbReference type="ARBA" id="ARBA00023136"/>
    </source>
</evidence>
<organism evidence="12 13">
    <name type="scientific">Elysia crispata</name>
    <name type="common">lettuce slug</name>
    <dbReference type="NCBI Taxonomy" id="231223"/>
    <lineage>
        <taxon>Eukaryota</taxon>
        <taxon>Metazoa</taxon>
        <taxon>Spiralia</taxon>
        <taxon>Lophotrochozoa</taxon>
        <taxon>Mollusca</taxon>
        <taxon>Gastropoda</taxon>
        <taxon>Heterobranchia</taxon>
        <taxon>Euthyneura</taxon>
        <taxon>Panpulmonata</taxon>
        <taxon>Sacoglossa</taxon>
        <taxon>Placobranchoidea</taxon>
        <taxon>Plakobranchidae</taxon>
        <taxon>Elysia</taxon>
    </lineage>
</organism>
<dbReference type="EMBL" id="JAWDGP010007114">
    <property type="protein sequence ID" value="KAK3729787.1"/>
    <property type="molecule type" value="Genomic_DNA"/>
</dbReference>
<keyword evidence="2" id="KW-0433">Leucine-rich repeat</keyword>
<dbReference type="InterPro" id="IPR032675">
    <property type="entry name" value="LRR_dom_sf"/>
</dbReference>
<dbReference type="GO" id="GO:0005886">
    <property type="term" value="C:plasma membrane"/>
    <property type="evidence" value="ECO:0007669"/>
    <property type="project" value="TreeGrafter"/>
</dbReference>
<dbReference type="InterPro" id="IPR001611">
    <property type="entry name" value="Leu-rich_rpt"/>
</dbReference>
<comment type="subcellular location">
    <subcellularLocation>
        <location evidence="1">Membrane</location>
        <topology evidence="1">Single-pass membrane protein</topology>
    </subcellularLocation>
</comment>
<keyword evidence="13" id="KW-1185">Reference proteome</keyword>
<dbReference type="PANTHER" id="PTHR24365">
    <property type="entry name" value="TOLL-LIKE RECEPTOR"/>
    <property type="match status" value="1"/>
</dbReference>
<dbReference type="PROSITE" id="PS51450">
    <property type="entry name" value="LRR"/>
    <property type="match status" value="2"/>
</dbReference>
<keyword evidence="8" id="KW-0675">Receptor</keyword>
<evidence type="ECO:0000256" key="1">
    <source>
        <dbReference type="ARBA" id="ARBA00004167"/>
    </source>
</evidence>
<comment type="caution">
    <text evidence="12">The sequence shown here is derived from an EMBL/GenBank/DDBJ whole genome shotgun (WGS) entry which is preliminary data.</text>
</comment>
<dbReference type="GO" id="GO:0007165">
    <property type="term" value="P:signal transduction"/>
    <property type="evidence" value="ECO:0007669"/>
    <property type="project" value="TreeGrafter"/>
</dbReference>
<feature type="transmembrane region" description="Helical" evidence="11">
    <location>
        <begin position="177"/>
        <end position="201"/>
    </location>
</feature>
<evidence type="ECO:0000313" key="12">
    <source>
        <dbReference type="EMBL" id="KAK3729787.1"/>
    </source>
</evidence>
<proteinExistence type="predicted"/>
<evidence type="ECO:0000256" key="9">
    <source>
        <dbReference type="ARBA" id="ARBA00023180"/>
    </source>
</evidence>
<evidence type="ECO:0000256" key="4">
    <source>
        <dbReference type="ARBA" id="ARBA00022729"/>
    </source>
</evidence>
<keyword evidence="4" id="KW-0732">Signal</keyword>
<evidence type="ECO:0000313" key="13">
    <source>
        <dbReference type="Proteomes" id="UP001283361"/>
    </source>
</evidence>
<reference evidence="12" key="1">
    <citation type="journal article" date="2023" name="G3 (Bethesda)">
        <title>A reference genome for the long-term kleptoplast-retaining sea slug Elysia crispata morphotype clarki.</title>
        <authorList>
            <person name="Eastman K.E."/>
            <person name="Pendleton A.L."/>
            <person name="Shaikh M.A."/>
            <person name="Suttiyut T."/>
            <person name="Ogas R."/>
            <person name="Tomko P."/>
            <person name="Gavelis G."/>
            <person name="Widhalm J.R."/>
            <person name="Wisecaver J.H."/>
        </authorList>
    </citation>
    <scope>NUCLEOTIDE SEQUENCE</scope>
    <source>
        <strain evidence="12">ECLA1</strain>
    </source>
</reference>
<evidence type="ECO:0000256" key="10">
    <source>
        <dbReference type="SAM" id="MobiDB-lite"/>
    </source>
</evidence>
<keyword evidence="3 11" id="KW-0812">Transmembrane</keyword>
<evidence type="ECO:0000256" key="11">
    <source>
        <dbReference type="SAM" id="Phobius"/>
    </source>
</evidence>
<evidence type="ECO:0000256" key="2">
    <source>
        <dbReference type="ARBA" id="ARBA00022614"/>
    </source>
</evidence>
<keyword evidence="6 11" id="KW-1133">Transmembrane helix</keyword>
<dbReference type="GO" id="GO:0038023">
    <property type="term" value="F:signaling receptor activity"/>
    <property type="evidence" value="ECO:0007669"/>
    <property type="project" value="TreeGrafter"/>
</dbReference>
<dbReference type="InterPro" id="IPR003591">
    <property type="entry name" value="Leu-rich_rpt_typical-subtyp"/>
</dbReference>
<evidence type="ECO:0000256" key="3">
    <source>
        <dbReference type="ARBA" id="ARBA00022692"/>
    </source>
</evidence>
<keyword evidence="5" id="KW-0677">Repeat</keyword>
<accession>A0AAE1CR87</accession>
<dbReference type="Gene3D" id="3.40.50.10140">
    <property type="entry name" value="Toll/interleukin-1 receptor homology (TIR) domain"/>
    <property type="match status" value="1"/>
</dbReference>
<sequence>MPSLRTLLLYQNILGGSLSADSDGVTFSKLALLQNLDLSNNVIEDLPEMLFQNNVNLKVLNLSNNELSCFKPSLINQTELEVLDLSNNLLLEFSKQTCTQFLDIKKANSNFSVHLHGNKKFQCNCGALYFLNFLLDHPGIFENVVSFSCIADNGTRVSYTGLPELLPQLHLTCVNQIIFVTVLSVFSVILGSLAVCSLYHYKRWQLKYLYFVGRSRLHIGSTQINNRPAAHAFLTYDQENPSLRNLMKHQILPRLHQLGLTTVFGEIDFGGGPLEPSIAGAVTATNKTLVFLSKDIFQNYYRQTEVNLAIMHELYLRRPVLVPVLLLKPETLSHTRPSRTDRSQPPCKKLGTKNNHHSRRKQQMVRRGTREIDDFTRFMDLLTYFPPEISVFLRGQIHRCLVYSGDDEHFWMTLKNAVMEG</sequence>
<feature type="compositionally biased region" description="Basic residues" evidence="10">
    <location>
        <begin position="350"/>
        <end position="364"/>
    </location>
</feature>
<dbReference type="Gene3D" id="3.80.10.10">
    <property type="entry name" value="Ribonuclease Inhibitor"/>
    <property type="match status" value="1"/>
</dbReference>
<dbReference type="Pfam" id="PF13855">
    <property type="entry name" value="LRR_8"/>
    <property type="match status" value="1"/>
</dbReference>
<dbReference type="SMART" id="SM00369">
    <property type="entry name" value="LRR_TYP"/>
    <property type="match status" value="3"/>
</dbReference>
<dbReference type="SUPFAM" id="SSF52200">
    <property type="entry name" value="Toll/Interleukin receptor TIR domain"/>
    <property type="match status" value="1"/>
</dbReference>
<gene>
    <name evidence="12" type="ORF">RRG08_022100</name>
</gene>
<name>A0AAE1CR87_9GAST</name>
<dbReference type="AlphaFoldDB" id="A0AAE1CR87"/>
<feature type="region of interest" description="Disordered" evidence="10">
    <location>
        <begin position="333"/>
        <end position="364"/>
    </location>
</feature>
<evidence type="ECO:0000256" key="5">
    <source>
        <dbReference type="ARBA" id="ARBA00022737"/>
    </source>
</evidence>
<evidence type="ECO:0008006" key="14">
    <source>
        <dbReference type="Google" id="ProtNLM"/>
    </source>
</evidence>
<evidence type="ECO:0000256" key="6">
    <source>
        <dbReference type="ARBA" id="ARBA00022989"/>
    </source>
</evidence>
<keyword evidence="9" id="KW-0325">Glycoprotein</keyword>
<dbReference type="SUPFAM" id="SSF52058">
    <property type="entry name" value="L domain-like"/>
    <property type="match status" value="1"/>
</dbReference>
<dbReference type="InterPro" id="IPR035897">
    <property type="entry name" value="Toll_tir_struct_dom_sf"/>
</dbReference>
<protein>
    <recommendedName>
        <fullName evidence="14">TIR domain-containing protein</fullName>
    </recommendedName>
</protein>
<keyword evidence="7 11" id="KW-0472">Membrane</keyword>
<evidence type="ECO:0000256" key="8">
    <source>
        <dbReference type="ARBA" id="ARBA00023170"/>
    </source>
</evidence>
<dbReference type="PANTHER" id="PTHR24365:SF541">
    <property type="entry name" value="PROTEIN TOLL-RELATED"/>
    <property type="match status" value="1"/>
</dbReference>